<dbReference type="InterPro" id="IPR036388">
    <property type="entry name" value="WH-like_DNA-bd_sf"/>
</dbReference>
<dbReference type="PROSITE" id="PS50931">
    <property type="entry name" value="HTH_LYSR"/>
    <property type="match status" value="1"/>
</dbReference>
<keyword evidence="3" id="KW-0238">DNA-binding</keyword>
<dbReference type="CDD" id="cd08432">
    <property type="entry name" value="PBP2_GcdR_TrpI_HvrB_AmpR_like"/>
    <property type="match status" value="1"/>
</dbReference>
<dbReference type="HOGENOM" id="CLU_039613_37_0_5"/>
<dbReference type="SUPFAM" id="SSF46785">
    <property type="entry name" value="Winged helix' DNA-binding domain"/>
    <property type="match status" value="1"/>
</dbReference>
<dbReference type="InterPro" id="IPR005119">
    <property type="entry name" value="LysR_subst-bd"/>
</dbReference>
<comment type="function">
    <text evidence="5">Transcriptional regulator of the ttuABCDE tartrate utilization operon.</text>
</comment>
<feature type="domain" description="HTH lysR-type" evidence="8">
    <location>
        <begin position="24"/>
        <end position="81"/>
    </location>
</feature>
<dbReference type="Pfam" id="PF03466">
    <property type="entry name" value="LysR_substrate"/>
    <property type="match status" value="1"/>
</dbReference>
<proteinExistence type="inferred from homology"/>
<organism evidence="9 10">
    <name type="scientific">Rhizobium gallicum bv. gallicum R602sp</name>
    <dbReference type="NCBI Taxonomy" id="1041138"/>
    <lineage>
        <taxon>Bacteria</taxon>
        <taxon>Pseudomonadati</taxon>
        <taxon>Pseudomonadota</taxon>
        <taxon>Alphaproteobacteria</taxon>
        <taxon>Hyphomicrobiales</taxon>
        <taxon>Rhizobiaceae</taxon>
        <taxon>Rhizobium/Agrobacterium group</taxon>
        <taxon>Rhizobium</taxon>
    </lineage>
</organism>
<evidence type="ECO:0000256" key="1">
    <source>
        <dbReference type="ARBA" id="ARBA00009437"/>
    </source>
</evidence>
<dbReference type="AlphaFoldDB" id="A0A0B4XGW0"/>
<keyword evidence="2" id="KW-0805">Transcription regulation</keyword>
<dbReference type="InterPro" id="IPR036390">
    <property type="entry name" value="WH_DNA-bd_sf"/>
</dbReference>
<dbReference type="KEGG" id="rga:RGR602_PC01653"/>
<evidence type="ECO:0000259" key="8">
    <source>
        <dbReference type="PROSITE" id="PS50931"/>
    </source>
</evidence>
<dbReference type="PANTHER" id="PTHR30537">
    <property type="entry name" value="HTH-TYPE TRANSCRIPTIONAL REGULATOR"/>
    <property type="match status" value="1"/>
</dbReference>
<evidence type="ECO:0000313" key="9">
    <source>
        <dbReference type="EMBL" id="AJD45677.1"/>
    </source>
</evidence>
<keyword evidence="10" id="KW-1185">Reference proteome</keyword>
<keyword evidence="9" id="KW-0614">Plasmid</keyword>
<evidence type="ECO:0000256" key="2">
    <source>
        <dbReference type="ARBA" id="ARBA00023015"/>
    </source>
</evidence>
<evidence type="ECO:0000256" key="6">
    <source>
        <dbReference type="ARBA" id="ARBA00067332"/>
    </source>
</evidence>
<comment type="similarity">
    <text evidence="1">Belongs to the LysR transcriptional regulatory family.</text>
</comment>
<dbReference type="Gene3D" id="1.10.10.10">
    <property type="entry name" value="Winged helix-like DNA-binding domain superfamily/Winged helix DNA-binding domain"/>
    <property type="match status" value="1"/>
</dbReference>
<evidence type="ECO:0000256" key="7">
    <source>
        <dbReference type="ARBA" id="ARBA00083243"/>
    </source>
</evidence>
<dbReference type="PRINTS" id="PR00039">
    <property type="entry name" value="HTHLYSR"/>
</dbReference>
<dbReference type="Gene3D" id="3.40.190.10">
    <property type="entry name" value="Periplasmic binding protein-like II"/>
    <property type="match status" value="2"/>
</dbReference>
<evidence type="ECO:0000256" key="3">
    <source>
        <dbReference type="ARBA" id="ARBA00023125"/>
    </source>
</evidence>
<gene>
    <name evidence="9" type="ORF">RGR602_PC01653</name>
</gene>
<dbReference type="InterPro" id="IPR000847">
    <property type="entry name" value="LysR_HTH_N"/>
</dbReference>
<dbReference type="GO" id="GO:0003700">
    <property type="term" value="F:DNA-binding transcription factor activity"/>
    <property type="evidence" value="ECO:0007669"/>
    <property type="project" value="InterPro"/>
</dbReference>
<accession>A0A0B4XGW0</accession>
<dbReference type="PANTHER" id="PTHR30537:SF5">
    <property type="entry name" value="HTH-TYPE TRANSCRIPTIONAL ACTIVATOR TTDR-RELATED"/>
    <property type="match status" value="1"/>
</dbReference>
<evidence type="ECO:0000313" key="10">
    <source>
        <dbReference type="Proteomes" id="UP000031368"/>
    </source>
</evidence>
<sequence>MLARQADKFIGGRAALVSLRRKLPPLTGLTAFEAVARVGSFTKAARELGVTQAAVSRQIHLLEESLGFPLFRRLHRKIEATDKGRLLSAAATTAFNLMADTIAEIKRDESHEGLTISASVAFSHFWLLPKIASFSRKHPEIPLRIISQDNAVSLDGGDVDLAIRYGNGMWSDGRAELLFEDEIFPVCSPHYQAKLEGFADLHDLTRHPLISSDTEDPSWTGWDEWFAAFAIRAPRRPSGLRCSFYTEAIYAALNGQGIALGWKRLVQNLLDQKALVRLTEDSIATRNGYFVIEPSRSAKNARVAQFVEWLKHEARDCEPDR</sequence>
<dbReference type="InterPro" id="IPR058163">
    <property type="entry name" value="LysR-type_TF_proteobact-type"/>
</dbReference>
<dbReference type="FunFam" id="1.10.10.10:FF:000001">
    <property type="entry name" value="LysR family transcriptional regulator"/>
    <property type="match status" value="1"/>
</dbReference>
<keyword evidence="4" id="KW-0804">Transcription</keyword>
<protein>
    <recommendedName>
        <fullName evidence="6">HTH-type transcriptional regulator TtuA</fullName>
    </recommendedName>
    <alternativeName>
        <fullName evidence="7">Tartrate utilization transcriptional regulator</fullName>
    </alternativeName>
</protein>
<dbReference type="GO" id="GO:0003677">
    <property type="term" value="F:DNA binding"/>
    <property type="evidence" value="ECO:0007669"/>
    <property type="project" value="UniProtKB-KW"/>
</dbReference>
<name>A0A0B4XGW0_9HYPH</name>
<evidence type="ECO:0000256" key="4">
    <source>
        <dbReference type="ARBA" id="ARBA00023163"/>
    </source>
</evidence>
<evidence type="ECO:0000256" key="5">
    <source>
        <dbReference type="ARBA" id="ARBA00054626"/>
    </source>
</evidence>
<dbReference type="Proteomes" id="UP000031368">
    <property type="component" value="Plasmid pRgalR602c"/>
</dbReference>
<dbReference type="Pfam" id="PF00126">
    <property type="entry name" value="HTH_1"/>
    <property type="match status" value="1"/>
</dbReference>
<dbReference type="SUPFAM" id="SSF53850">
    <property type="entry name" value="Periplasmic binding protein-like II"/>
    <property type="match status" value="1"/>
</dbReference>
<geneLocation type="plasmid" evidence="9 10">
    <name>pRgalR602c</name>
</geneLocation>
<reference evidence="9 10" key="1">
    <citation type="submission" date="2013-11" db="EMBL/GenBank/DDBJ databases">
        <title>Complete genome sequence of Rhizobium gallicum bv. gallicum R602.</title>
        <authorList>
            <person name="Bustos P."/>
            <person name="Santamaria R.I."/>
            <person name="Lozano L."/>
            <person name="Acosta J.L."/>
            <person name="Ormeno-Orrillo E."/>
            <person name="Rogel M.A."/>
            <person name="Romero D."/>
            <person name="Cevallos M.A."/>
            <person name="Martinez-Romero E."/>
            <person name="Gonzalez V."/>
        </authorList>
    </citation>
    <scope>NUCLEOTIDE SEQUENCE [LARGE SCALE GENOMIC DNA]</scope>
    <source>
        <strain evidence="9 10">R602</strain>
        <plasmid evidence="9 10">pRgalR602c</plasmid>
    </source>
</reference>
<dbReference type="EMBL" id="CP006880">
    <property type="protein sequence ID" value="AJD45677.1"/>
    <property type="molecule type" value="Genomic_DNA"/>
</dbReference>